<dbReference type="Pfam" id="PF00809">
    <property type="entry name" value="Pterin_bind"/>
    <property type="match status" value="1"/>
</dbReference>
<feature type="domain" description="Pterin-binding" evidence="1">
    <location>
        <begin position="125"/>
        <end position="395"/>
    </location>
</feature>
<evidence type="ECO:0000313" key="2">
    <source>
        <dbReference type="EMBL" id="HET21481.1"/>
    </source>
</evidence>
<dbReference type="GO" id="GO:0042558">
    <property type="term" value="P:pteridine-containing compound metabolic process"/>
    <property type="evidence" value="ECO:0007669"/>
    <property type="project" value="InterPro"/>
</dbReference>
<gene>
    <name evidence="2" type="ORF">ENN70_05255</name>
</gene>
<dbReference type="InterPro" id="IPR005236">
    <property type="entry name" value="Dihydropt_synth"/>
</dbReference>
<dbReference type="InterPro" id="IPR011005">
    <property type="entry name" value="Dihydropteroate_synth-like_sf"/>
</dbReference>
<dbReference type="InterPro" id="IPR000489">
    <property type="entry name" value="Pterin-binding_dom"/>
</dbReference>
<comment type="caution">
    <text evidence="2">The sequence shown here is derived from an EMBL/GenBank/DDBJ whole genome shotgun (WGS) entry which is preliminary data.</text>
</comment>
<dbReference type="NCBIfam" id="TIGR00284">
    <property type="entry name" value="dihydropteroate synthase-like protein"/>
    <property type="match status" value="1"/>
</dbReference>
<dbReference type="Pfam" id="PF14251">
    <property type="entry name" value="PterinBD-DUF4346"/>
    <property type="match status" value="1"/>
</dbReference>
<dbReference type="PROSITE" id="PS50972">
    <property type="entry name" value="PTERIN_BINDING"/>
    <property type="match status" value="1"/>
</dbReference>
<dbReference type="EMBL" id="DSCQ01000066">
    <property type="protein sequence ID" value="HET21481.1"/>
    <property type="molecule type" value="Genomic_DNA"/>
</dbReference>
<name>A0A7C2NBM7_ARCFL</name>
<dbReference type="SUPFAM" id="SSF51717">
    <property type="entry name" value="Dihydropteroate synthetase-like"/>
    <property type="match status" value="1"/>
</dbReference>
<proteinExistence type="predicted"/>
<evidence type="ECO:0000259" key="1">
    <source>
        <dbReference type="PROSITE" id="PS50972"/>
    </source>
</evidence>
<dbReference type="AlphaFoldDB" id="A0A7C2NBM7"/>
<sequence length="482" mass="54174">MRVLLITGKLAEEMVKKYGKGADVKVCNIDVAAFITPSMLEKEDFSGYDLVLVPGLTHSYNWEDFERRKGVKVRLGPIHAYDLQHVLKLVGKIEFSHKIPACRLVESLRVAETVREIDALDEDFAFDIGGVKVGGKSRMKVVAEIASFCDLEDLRAKIDRYTESGADIIDIGVPLEFDEEWLSKALKVAVDHSKLPLSIDTFSKRAIEIGVRHGVDMIMSISKDNMNALDFIDNQAVVVVDRDVQLLKNLVEKVKKRTEKVIADPILDPPLKIVESIMRYAEFRKLDKDTPLLFGAGNVTELSDADSIGINALLAFIAEELNCNLLFTTEASPKTSGSIREMRLASYLAKAARIRSSPPKDAGISLLALKEKVRYEERAELDDFVRAEESKDFVRDPLGDFIIQIFDGKIICRHSKMTIVGEKAKEIADTAIRHNLLSRLDHAAYLGRELMKAEIAALLNKSYIQDRDLNFGFYKKTERELR</sequence>
<accession>A0A7C2NBM7</accession>
<reference evidence="2" key="1">
    <citation type="journal article" date="2020" name="mSystems">
        <title>Genome- and Community-Level Interaction Insights into Carbon Utilization and Element Cycling Functions of Hydrothermarchaeota in Hydrothermal Sediment.</title>
        <authorList>
            <person name="Zhou Z."/>
            <person name="Liu Y."/>
            <person name="Xu W."/>
            <person name="Pan J."/>
            <person name="Luo Z.H."/>
            <person name="Li M."/>
        </authorList>
    </citation>
    <scope>NUCLEOTIDE SEQUENCE [LARGE SCALE GENOMIC DNA]</scope>
    <source>
        <strain evidence="2">SpSt-12</strain>
    </source>
</reference>
<dbReference type="InterPro" id="IPR025595">
    <property type="entry name" value="PterinBD-DUF4346"/>
</dbReference>
<organism evidence="2">
    <name type="scientific">Archaeoglobus fulgidus</name>
    <dbReference type="NCBI Taxonomy" id="2234"/>
    <lineage>
        <taxon>Archaea</taxon>
        <taxon>Methanobacteriati</taxon>
        <taxon>Methanobacteriota</taxon>
        <taxon>Archaeoglobi</taxon>
        <taxon>Archaeoglobales</taxon>
        <taxon>Archaeoglobaceae</taxon>
        <taxon>Archaeoglobus</taxon>
    </lineage>
</organism>
<protein>
    <submittedName>
        <fullName evidence="2">Dihydropteroate synthase-like protein</fullName>
    </submittedName>
</protein>
<dbReference type="Gene3D" id="3.20.20.20">
    <property type="entry name" value="Dihydropteroate synthase-like"/>
    <property type="match status" value="1"/>
</dbReference>